<feature type="domain" description="DUF306" evidence="1">
    <location>
        <begin position="53"/>
        <end position="168"/>
    </location>
</feature>
<feature type="domain" description="DUF4377" evidence="2">
    <location>
        <begin position="190"/>
        <end position="282"/>
    </location>
</feature>
<evidence type="ECO:0000259" key="2">
    <source>
        <dbReference type="Pfam" id="PF14302"/>
    </source>
</evidence>
<dbReference type="KEGG" id="tcn:H9L16_05760"/>
<name>A0A7G9ST98_9GAMM</name>
<dbReference type="Pfam" id="PF03724">
    <property type="entry name" value="META"/>
    <property type="match status" value="1"/>
</dbReference>
<protein>
    <submittedName>
        <fullName evidence="3">META and DUF4377 domain-containing protein</fullName>
    </submittedName>
</protein>
<dbReference type="AlphaFoldDB" id="A0A7G9ST98"/>
<dbReference type="PROSITE" id="PS51257">
    <property type="entry name" value="PROKAR_LIPOPROTEIN"/>
    <property type="match status" value="1"/>
</dbReference>
<dbReference type="InterPro" id="IPR053147">
    <property type="entry name" value="Hsp_HslJ-like"/>
</dbReference>
<keyword evidence="4" id="KW-1185">Reference proteome</keyword>
<dbReference type="EMBL" id="CP060719">
    <property type="protein sequence ID" value="QNN71073.1"/>
    <property type="molecule type" value="Genomic_DNA"/>
</dbReference>
<accession>A0A7G9ST98</accession>
<dbReference type="InterPro" id="IPR005184">
    <property type="entry name" value="DUF306_Meta_HslJ"/>
</dbReference>
<evidence type="ECO:0000313" key="4">
    <source>
        <dbReference type="Proteomes" id="UP000515804"/>
    </source>
</evidence>
<sequence>MKRLPALVLPILFAGCVGTETPADPAKSSPDAVAVPNPALSAPALAQTAPAPEPLAGRQWKLLQASDANGKRIAALFAQADRPLQVEFARGRMAVTNACNPLYGKYRRNGDVLELEALASTMKKCHDPERIALDLEVKQRLTGKLSSSLTGNDKPRMTLRNAAGDALVFLAAPIVPRRYTGTAQEIVLEVAAMTKRCNDPEIPDYQCLQVREVAPEKAGDAANGKDRSGDTGFDRFLNFYGDIEGYTHVPGVGSVLRIHRRKLADAPVGGPSSVYILDAVLETRPASAQAD</sequence>
<dbReference type="RefSeq" id="WP_187553588.1">
    <property type="nucleotide sequence ID" value="NZ_BMZL01000001.1"/>
</dbReference>
<evidence type="ECO:0000313" key="3">
    <source>
        <dbReference type="EMBL" id="QNN71073.1"/>
    </source>
</evidence>
<proteinExistence type="predicted"/>
<evidence type="ECO:0000259" key="1">
    <source>
        <dbReference type="Pfam" id="PF03724"/>
    </source>
</evidence>
<gene>
    <name evidence="3" type="ORF">H9L16_05760</name>
</gene>
<dbReference type="Proteomes" id="UP000515804">
    <property type="component" value="Chromosome"/>
</dbReference>
<dbReference type="InterPro" id="IPR038670">
    <property type="entry name" value="HslJ-like_sf"/>
</dbReference>
<dbReference type="PANTHER" id="PTHR35535:SF1">
    <property type="entry name" value="HEAT SHOCK PROTEIN HSLJ"/>
    <property type="match status" value="1"/>
</dbReference>
<dbReference type="PANTHER" id="PTHR35535">
    <property type="entry name" value="HEAT SHOCK PROTEIN HSLJ"/>
    <property type="match status" value="1"/>
</dbReference>
<organism evidence="3 4">
    <name type="scientific">Thermomonas carbonis</name>
    <dbReference type="NCBI Taxonomy" id="1463158"/>
    <lineage>
        <taxon>Bacteria</taxon>
        <taxon>Pseudomonadati</taxon>
        <taxon>Pseudomonadota</taxon>
        <taxon>Gammaproteobacteria</taxon>
        <taxon>Lysobacterales</taxon>
        <taxon>Lysobacteraceae</taxon>
        <taxon>Thermomonas</taxon>
    </lineage>
</organism>
<dbReference type="Gene3D" id="2.40.128.270">
    <property type="match status" value="1"/>
</dbReference>
<reference evidence="3 4" key="1">
    <citation type="submission" date="2020-08" db="EMBL/GenBank/DDBJ databases">
        <title>Genome sequence of Thermomonas carbonis KCTC 42013T.</title>
        <authorList>
            <person name="Hyun D.-W."/>
            <person name="Bae J.-W."/>
        </authorList>
    </citation>
    <scope>NUCLEOTIDE SEQUENCE [LARGE SCALE GENOMIC DNA]</scope>
    <source>
        <strain evidence="3 4">KCTC 42013</strain>
    </source>
</reference>
<dbReference type="InterPro" id="IPR025485">
    <property type="entry name" value="DUF4377"/>
</dbReference>
<dbReference type="Pfam" id="PF14302">
    <property type="entry name" value="DUF4377"/>
    <property type="match status" value="1"/>
</dbReference>